<dbReference type="AlphaFoldDB" id="A0AAP0MWX2"/>
<sequence>MVSPANGSQSKSQGTRPTHNCAKRDTGIMEDDFYDVHKSVEVQFQPANNHESHLLEHSGLENN</sequence>
<reference evidence="2 3" key="1">
    <citation type="submission" date="2024-05" db="EMBL/GenBank/DDBJ databases">
        <title>Haplotype-resolved chromosome-level genome assembly of Huyou (Citrus changshanensis).</title>
        <authorList>
            <person name="Miao C."/>
            <person name="Chen W."/>
            <person name="Wu Y."/>
            <person name="Wang L."/>
            <person name="Zhao S."/>
            <person name="Grierson D."/>
            <person name="Xu C."/>
            <person name="Chen K."/>
        </authorList>
    </citation>
    <scope>NUCLEOTIDE SEQUENCE [LARGE SCALE GENOMIC DNA]</scope>
    <source>
        <strain evidence="2">01-14</strain>
        <tissue evidence="2">Leaf</tissue>
    </source>
</reference>
<keyword evidence="3" id="KW-1185">Reference proteome</keyword>
<evidence type="ECO:0000256" key="1">
    <source>
        <dbReference type="SAM" id="MobiDB-lite"/>
    </source>
</evidence>
<organism evidence="2 3">
    <name type="scientific">Citrus x changshan-huyou</name>
    <dbReference type="NCBI Taxonomy" id="2935761"/>
    <lineage>
        <taxon>Eukaryota</taxon>
        <taxon>Viridiplantae</taxon>
        <taxon>Streptophyta</taxon>
        <taxon>Embryophyta</taxon>
        <taxon>Tracheophyta</taxon>
        <taxon>Spermatophyta</taxon>
        <taxon>Magnoliopsida</taxon>
        <taxon>eudicotyledons</taxon>
        <taxon>Gunneridae</taxon>
        <taxon>Pentapetalae</taxon>
        <taxon>rosids</taxon>
        <taxon>malvids</taxon>
        <taxon>Sapindales</taxon>
        <taxon>Rutaceae</taxon>
        <taxon>Aurantioideae</taxon>
        <taxon>Citrus</taxon>
    </lineage>
</organism>
<name>A0AAP0MWX2_9ROSI</name>
<dbReference type="EMBL" id="JBCGBO010000002">
    <property type="protein sequence ID" value="KAK9221837.1"/>
    <property type="molecule type" value="Genomic_DNA"/>
</dbReference>
<evidence type="ECO:0000313" key="3">
    <source>
        <dbReference type="Proteomes" id="UP001428341"/>
    </source>
</evidence>
<accession>A0AAP0MWX2</accession>
<protein>
    <submittedName>
        <fullName evidence="2">Uncharacterized protein</fullName>
    </submittedName>
</protein>
<proteinExistence type="predicted"/>
<dbReference type="Proteomes" id="UP001428341">
    <property type="component" value="Unassembled WGS sequence"/>
</dbReference>
<feature type="compositionally biased region" description="Polar residues" evidence="1">
    <location>
        <begin position="1"/>
        <end position="18"/>
    </location>
</feature>
<comment type="caution">
    <text evidence="2">The sequence shown here is derived from an EMBL/GenBank/DDBJ whole genome shotgun (WGS) entry which is preliminary data.</text>
</comment>
<feature type="region of interest" description="Disordered" evidence="1">
    <location>
        <begin position="1"/>
        <end position="26"/>
    </location>
</feature>
<evidence type="ECO:0000313" key="2">
    <source>
        <dbReference type="EMBL" id="KAK9221837.1"/>
    </source>
</evidence>
<gene>
    <name evidence="2" type="ORF">WN944_010266</name>
</gene>